<reference evidence="2" key="1">
    <citation type="submission" date="2023-10" db="EMBL/GenBank/DDBJ databases">
        <authorList>
            <person name="Chen Y."/>
            <person name="Shah S."/>
            <person name="Dougan E. K."/>
            <person name="Thang M."/>
            <person name="Chan C."/>
        </authorList>
    </citation>
    <scope>NUCLEOTIDE SEQUENCE [LARGE SCALE GENOMIC DNA]</scope>
</reference>
<dbReference type="Proteomes" id="UP001189429">
    <property type="component" value="Unassembled WGS sequence"/>
</dbReference>
<evidence type="ECO:0000256" key="1">
    <source>
        <dbReference type="SAM" id="SignalP"/>
    </source>
</evidence>
<feature type="signal peptide" evidence="1">
    <location>
        <begin position="1"/>
        <end position="18"/>
    </location>
</feature>
<evidence type="ECO:0008006" key="4">
    <source>
        <dbReference type="Google" id="ProtNLM"/>
    </source>
</evidence>
<keyword evidence="1" id="KW-0732">Signal</keyword>
<protein>
    <recommendedName>
        <fullName evidence="4">CBM6 domain-containing protein</fullName>
    </recommendedName>
</protein>
<keyword evidence="3" id="KW-1185">Reference proteome</keyword>
<sequence length="168" mass="17859">MARLLLIASLVGARGAAGLGAAPADSSMIQFGTAVDKSNTSQQRTACPTRYDFVASDGIGWGQTHGDWWMGGGTKEYTFTAEAGCPQTVALQVTYAKRMTRNSQQTATIGSSSVTYNLPTTGGWSPSSEQVLAVNHWFTLTTGANTLRVTDDDGQNTRLFTLTTSTHQ</sequence>
<gene>
    <name evidence="2" type="ORF">PCOR1329_LOCUS24338</name>
</gene>
<proteinExistence type="predicted"/>
<evidence type="ECO:0000313" key="3">
    <source>
        <dbReference type="Proteomes" id="UP001189429"/>
    </source>
</evidence>
<organism evidence="2 3">
    <name type="scientific">Prorocentrum cordatum</name>
    <dbReference type="NCBI Taxonomy" id="2364126"/>
    <lineage>
        <taxon>Eukaryota</taxon>
        <taxon>Sar</taxon>
        <taxon>Alveolata</taxon>
        <taxon>Dinophyceae</taxon>
        <taxon>Prorocentrales</taxon>
        <taxon>Prorocentraceae</taxon>
        <taxon>Prorocentrum</taxon>
    </lineage>
</organism>
<dbReference type="EMBL" id="CAUYUJ010008366">
    <property type="protein sequence ID" value="CAK0823724.1"/>
    <property type="molecule type" value="Genomic_DNA"/>
</dbReference>
<name>A0ABN9RWI0_9DINO</name>
<comment type="caution">
    <text evidence="2">The sequence shown here is derived from an EMBL/GenBank/DDBJ whole genome shotgun (WGS) entry which is preliminary data.</text>
</comment>
<evidence type="ECO:0000313" key="2">
    <source>
        <dbReference type="EMBL" id="CAK0823724.1"/>
    </source>
</evidence>
<feature type="non-terminal residue" evidence="2">
    <location>
        <position position="168"/>
    </location>
</feature>
<accession>A0ABN9RWI0</accession>
<dbReference type="Gene3D" id="2.60.120.260">
    <property type="entry name" value="Galactose-binding domain-like"/>
    <property type="match status" value="1"/>
</dbReference>
<feature type="chain" id="PRO_5047322346" description="CBM6 domain-containing protein" evidence="1">
    <location>
        <begin position="19"/>
        <end position="168"/>
    </location>
</feature>